<dbReference type="RefSeq" id="WP_094799138.1">
    <property type="nucleotide sequence ID" value="NZ_NEVP01000004.1"/>
</dbReference>
<dbReference type="AlphaFoldDB" id="A0A261TYD5"/>
<feature type="signal peptide" evidence="2">
    <location>
        <begin position="1"/>
        <end position="26"/>
    </location>
</feature>
<dbReference type="Gene3D" id="3.40.190.150">
    <property type="entry name" value="Bordetella uptake gene, domain 1"/>
    <property type="match status" value="1"/>
</dbReference>
<evidence type="ECO:0000313" key="3">
    <source>
        <dbReference type="EMBL" id="OZI53633.1"/>
    </source>
</evidence>
<accession>A0A261TYD5</accession>
<evidence type="ECO:0000256" key="2">
    <source>
        <dbReference type="SAM" id="SignalP"/>
    </source>
</evidence>
<sequence>MNISRRKLLLCSASAAFLPLSRKVMAAQGTVPSGPYRLVVPYSPGGGADYVARLLAAKLQETVGWNVVVENRPGASGMIGTEQVARSPANGQVLLFADAGHSVNAAIHPNARYDPIRDFSPVTLVASSPQLLAANPSVPVNSLAELLALPPDKVKDWGVATTGQGSGAHLTYEMLSARTGLHLIHVPYKGGGPAINDALGGQVPLIINSVPALMPHLQAGRLKPLAIATSKRHPRLPDVQTFGESAPGIVATNWYGILAPAGTPDIFTATLSQHLERVMQMPDIQEKFSGAFLDPMPTGPTAFARFLGPEVQQWKDVVAETGVRMD</sequence>
<dbReference type="Pfam" id="PF03401">
    <property type="entry name" value="TctC"/>
    <property type="match status" value="1"/>
</dbReference>
<protein>
    <submittedName>
        <fullName evidence="3">ABC transporter substrate-binding protein</fullName>
    </submittedName>
</protein>
<organism evidence="3 4">
    <name type="scientific">Bordetella genomosp. 5</name>
    <dbReference type="NCBI Taxonomy" id="1395608"/>
    <lineage>
        <taxon>Bacteria</taxon>
        <taxon>Pseudomonadati</taxon>
        <taxon>Pseudomonadota</taxon>
        <taxon>Betaproteobacteria</taxon>
        <taxon>Burkholderiales</taxon>
        <taxon>Alcaligenaceae</taxon>
        <taxon>Bordetella</taxon>
    </lineage>
</organism>
<dbReference type="InterPro" id="IPR042100">
    <property type="entry name" value="Bug_dom1"/>
</dbReference>
<dbReference type="Gene3D" id="3.40.190.10">
    <property type="entry name" value="Periplasmic binding protein-like II"/>
    <property type="match status" value="1"/>
</dbReference>
<proteinExistence type="inferred from homology"/>
<dbReference type="Proteomes" id="UP000216913">
    <property type="component" value="Unassembled WGS sequence"/>
</dbReference>
<evidence type="ECO:0000256" key="1">
    <source>
        <dbReference type="ARBA" id="ARBA00006987"/>
    </source>
</evidence>
<comment type="similarity">
    <text evidence="1">Belongs to the UPF0065 (bug) family.</text>
</comment>
<keyword evidence="2" id="KW-0732">Signal</keyword>
<gene>
    <name evidence="3" type="ORF">CAL25_06575</name>
</gene>
<keyword evidence="4" id="KW-1185">Reference proteome</keyword>
<dbReference type="InterPro" id="IPR005064">
    <property type="entry name" value="BUG"/>
</dbReference>
<dbReference type="CDD" id="cd13578">
    <property type="entry name" value="PBP2_Bug27"/>
    <property type="match status" value="1"/>
</dbReference>
<dbReference type="PIRSF" id="PIRSF017082">
    <property type="entry name" value="YflP"/>
    <property type="match status" value="1"/>
</dbReference>
<dbReference type="PANTHER" id="PTHR42928">
    <property type="entry name" value="TRICARBOXYLATE-BINDING PROTEIN"/>
    <property type="match status" value="1"/>
</dbReference>
<feature type="chain" id="PRO_5012130524" evidence="2">
    <location>
        <begin position="27"/>
        <end position="326"/>
    </location>
</feature>
<comment type="caution">
    <text evidence="3">The sequence shown here is derived from an EMBL/GenBank/DDBJ whole genome shotgun (WGS) entry which is preliminary data.</text>
</comment>
<dbReference type="EMBL" id="NEVP01000004">
    <property type="protein sequence ID" value="OZI53633.1"/>
    <property type="molecule type" value="Genomic_DNA"/>
</dbReference>
<dbReference type="SUPFAM" id="SSF53850">
    <property type="entry name" value="Periplasmic binding protein-like II"/>
    <property type="match status" value="1"/>
</dbReference>
<reference evidence="3 4" key="1">
    <citation type="submission" date="2017-05" db="EMBL/GenBank/DDBJ databases">
        <title>Complete and WGS of Bordetella genogroups.</title>
        <authorList>
            <person name="Spilker T."/>
            <person name="LiPuma J."/>
        </authorList>
    </citation>
    <scope>NUCLEOTIDE SEQUENCE [LARGE SCALE GENOMIC DNA]</scope>
    <source>
        <strain evidence="3 4">AU10456</strain>
    </source>
</reference>
<name>A0A261TYD5_9BORD</name>
<evidence type="ECO:0000313" key="4">
    <source>
        <dbReference type="Proteomes" id="UP000216913"/>
    </source>
</evidence>
<dbReference type="PANTHER" id="PTHR42928:SF5">
    <property type="entry name" value="BLR1237 PROTEIN"/>
    <property type="match status" value="1"/>
</dbReference>
<dbReference type="OrthoDB" id="8834859at2"/>